<feature type="region of interest" description="Disordered" evidence="1">
    <location>
        <begin position="126"/>
        <end position="160"/>
    </location>
</feature>
<name>A0AAQ3KJG8_9LILI</name>
<dbReference type="PANTHER" id="PTHR34797">
    <property type="entry name" value="ATG8-INTERACTING PROTEIN 2"/>
    <property type="match status" value="1"/>
</dbReference>
<feature type="transmembrane region" description="Helical" evidence="2">
    <location>
        <begin position="187"/>
        <end position="204"/>
    </location>
</feature>
<organism evidence="3 4">
    <name type="scientific">Canna indica</name>
    <name type="common">Indian-shot</name>
    <dbReference type="NCBI Taxonomy" id="4628"/>
    <lineage>
        <taxon>Eukaryota</taxon>
        <taxon>Viridiplantae</taxon>
        <taxon>Streptophyta</taxon>
        <taxon>Embryophyta</taxon>
        <taxon>Tracheophyta</taxon>
        <taxon>Spermatophyta</taxon>
        <taxon>Magnoliopsida</taxon>
        <taxon>Liliopsida</taxon>
        <taxon>Zingiberales</taxon>
        <taxon>Cannaceae</taxon>
        <taxon>Canna</taxon>
    </lineage>
</organism>
<keyword evidence="2" id="KW-1133">Transmembrane helix</keyword>
<keyword evidence="4" id="KW-1185">Reference proteome</keyword>
<dbReference type="EMBL" id="CP136895">
    <property type="protein sequence ID" value="WOL09894.1"/>
    <property type="molecule type" value="Genomic_DNA"/>
</dbReference>
<reference evidence="3 4" key="1">
    <citation type="submission" date="2023-10" db="EMBL/GenBank/DDBJ databases">
        <title>Chromosome-scale genome assembly provides insights into flower coloration mechanisms of Canna indica.</title>
        <authorList>
            <person name="Li C."/>
        </authorList>
    </citation>
    <scope>NUCLEOTIDE SEQUENCE [LARGE SCALE GENOMIC DNA]</scope>
    <source>
        <tissue evidence="3">Flower</tissue>
    </source>
</reference>
<evidence type="ECO:0000313" key="3">
    <source>
        <dbReference type="EMBL" id="WOL09894.1"/>
    </source>
</evidence>
<gene>
    <name evidence="3" type="ORF">Cni_G18647</name>
</gene>
<dbReference type="PANTHER" id="PTHR34797:SF1">
    <property type="entry name" value="ATG8-INTERACTING PROTEIN 2"/>
    <property type="match status" value="1"/>
</dbReference>
<evidence type="ECO:0000256" key="1">
    <source>
        <dbReference type="SAM" id="MobiDB-lite"/>
    </source>
</evidence>
<protein>
    <submittedName>
        <fullName evidence="3">ATG8-interacting protein 1</fullName>
    </submittedName>
</protein>
<proteinExistence type="predicted"/>
<sequence length="259" mass="28549">MMDNEKGEEGAIRGADWEVVSLTASAYAAAPGSNDFDTINESKEQANIIEHESSAALFMSGHFVFPPSEHENLPIAPELREIHDETAEYNVNPEVVGDDNDDIHSVEFFDKESRISTHDMLADSESDALYSEVHKSGSSEPSDVNMDSPIGHRKPDEDEFDGSNLPCQAWWKRHATSLYRHATDANTFWSVVVAAAVMGLVVLGRRWQQDKGQLHQIRGRFSIADEKMSRMLGSIGRFKDLVGGHQRSSLLGGGASASF</sequence>
<evidence type="ECO:0000256" key="2">
    <source>
        <dbReference type="SAM" id="Phobius"/>
    </source>
</evidence>
<keyword evidence="2" id="KW-0812">Transmembrane</keyword>
<accession>A0AAQ3KJG8</accession>
<dbReference type="InterPro" id="IPR040304">
    <property type="entry name" value="ATG8-IP-1/2"/>
</dbReference>
<evidence type="ECO:0000313" key="4">
    <source>
        <dbReference type="Proteomes" id="UP001327560"/>
    </source>
</evidence>
<keyword evidence="2" id="KW-0472">Membrane</keyword>
<dbReference type="AlphaFoldDB" id="A0AAQ3KJG8"/>
<dbReference type="Proteomes" id="UP001327560">
    <property type="component" value="Chromosome 6"/>
</dbReference>